<name>Q4T430_TETNG</name>
<organism evidence="2">
    <name type="scientific">Tetraodon nigroviridis</name>
    <name type="common">Spotted green pufferfish</name>
    <name type="synonym">Chelonodon nigroviridis</name>
    <dbReference type="NCBI Taxonomy" id="99883"/>
    <lineage>
        <taxon>Eukaryota</taxon>
        <taxon>Metazoa</taxon>
        <taxon>Chordata</taxon>
        <taxon>Craniata</taxon>
        <taxon>Vertebrata</taxon>
        <taxon>Euteleostomi</taxon>
        <taxon>Actinopterygii</taxon>
        <taxon>Neopterygii</taxon>
        <taxon>Teleostei</taxon>
        <taxon>Neoteleostei</taxon>
        <taxon>Acanthomorphata</taxon>
        <taxon>Eupercaria</taxon>
        <taxon>Tetraodontiformes</taxon>
        <taxon>Tetradontoidea</taxon>
        <taxon>Tetraodontidae</taxon>
        <taxon>Tetraodon</taxon>
    </lineage>
</organism>
<proteinExistence type="predicted"/>
<dbReference type="AlphaFoldDB" id="Q4T430"/>
<dbReference type="EMBL" id="CAAE01009846">
    <property type="protein sequence ID" value="CAF92352.1"/>
    <property type="molecule type" value="Genomic_DNA"/>
</dbReference>
<reference evidence="2" key="2">
    <citation type="submission" date="2004-02" db="EMBL/GenBank/DDBJ databases">
        <authorList>
            <consortium name="Genoscope"/>
            <consortium name="Whitehead Institute Centre for Genome Research"/>
        </authorList>
    </citation>
    <scope>NUCLEOTIDE SEQUENCE</scope>
</reference>
<gene>
    <name evidence="2" type="ORF">GSTENG00007515001</name>
</gene>
<accession>Q4T430</accession>
<dbReference type="OrthoDB" id="8818853at2759"/>
<keyword evidence="1" id="KW-0175">Coiled coil</keyword>
<sequence length="88" mass="10422">MEQEISRFQRKMTDLESVLHQKDVELKASETQRSILEQDLATYITECSSLKRSLEEARVEVSREDDKAMQLLHDIREQSNKLQEIKEQ</sequence>
<feature type="coiled-coil region" evidence="1">
    <location>
        <begin position="40"/>
        <end position="88"/>
    </location>
</feature>
<comment type="caution">
    <text evidence="2">The sequence shown here is derived from an EMBL/GenBank/DDBJ whole genome shotgun (WGS) entry which is preliminary data.</text>
</comment>
<evidence type="ECO:0000256" key="1">
    <source>
        <dbReference type="SAM" id="Coils"/>
    </source>
</evidence>
<protein>
    <submittedName>
        <fullName evidence="2">(spotted green pufferfish) hypothetical protein</fullName>
    </submittedName>
</protein>
<feature type="non-terminal residue" evidence="2">
    <location>
        <position position="1"/>
    </location>
</feature>
<evidence type="ECO:0000313" key="2">
    <source>
        <dbReference type="EMBL" id="CAF92352.1"/>
    </source>
</evidence>
<dbReference type="KEGG" id="tng:GSTEN00007515G001"/>
<reference evidence="2" key="1">
    <citation type="journal article" date="2004" name="Nature">
        <title>Genome duplication in the teleost fish Tetraodon nigroviridis reveals the early vertebrate proto-karyotype.</title>
        <authorList>
            <person name="Jaillon O."/>
            <person name="Aury J.-M."/>
            <person name="Brunet F."/>
            <person name="Petit J.-L."/>
            <person name="Stange-Thomann N."/>
            <person name="Mauceli E."/>
            <person name="Bouneau L."/>
            <person name="Fischer C."/>
            <person name="Ozouf-Costaz C."/>
            <person name="Bernot A."/>
            <person name="Nicaud S."/>
            <person name="Jaffe D."/>
            <person name="Fisher S."/>
            <person name="Lutfalla G."/>
            <person name="Dossat C."/>
            <person name="Segurens B."/>
            <person name="Dasilva C."/>
            <person name="Salanoubat M."/>
            <person name="Levy M."/>
            <person name="Boudet N."/>
            <person name="Castellano S."/>
            <person name="Anthouard V."/>
            <person name="Jubin C."/>
            <person name="Castelli V."/>
            <person name="Katinka M."/>
            <person name="Vacherie B."/>
            <person name="Biemont C."/>
            <person name="Skalli Z."/>
            <person name="Cattolico L."/>
            <person name="Poulain J."/>
            <person name="De Berardinis V."/>
            <person name="Cruaud C."/>
            <person name="Duprat S."/>
            <person name="Brottier P."/>
            <person name="Coutanceau J.-P."/>
            <person name="Gouzy J."/>
            <person name="Parra G."/>
            <person name="Lardier G."/>
            <person name="Chapple C."/>
            <person name="McKernan K.J."/>
            <person name="McEwan P."/>
            <person name="Bosak S."/>
            <person name="Kellis M."/>
            <person name="Volff J.-N."/>
            <person name="Guigo R."/>
            <person name="Zody M.C."/>
            <person name="Mesirov J."/>
            <person name="Lindblad-Toh K."/>
            <person name="Birren B."/>
            <person name="Nusbaum C."/>
            <person name="Kahn D."/>
            <person name="Robinson-Rechavi M."/>
            <person name="Laudet V."/>
            <person name="Schachter V."/>
            <person name="Quetier F."/>
            <person name="Saurin W."/>
            <person name="Scarpelli C."/>
            <person name="Wincker P."/>
            <person name="Lander E.S."/>
            <person name="Weissenbach J."/>
            <person name="Roest Crollius H."/>
        </authorList>
    </citation>
    <scope>NUCLEOTIDE SEQUENCE [LARGE SCALE GENOMIC DNA]</scope>
</reference>